<organism evidence="3">
    <name type="scientific">Haemonchus placei</name>
    <name type="common">Barber's pole worm</name>
    <dbReference type="NCBI Taxonomy" id="6290"/>
    <lineage>
        <taxon>Eukaryota</taxon>
        <taxon>Metazoa</taxon>
        <taxon>Ecdysozoa</taxon>
        <taxon>Nematoda</taxon>
        <taxon>Chromadorea</taxon>
        <taxon>Rhabditida</taxon>
        <taxon>Rhabditina</taxon>
        <taxon>Rhabditomorpha</taxon>
        <taxon>Strongyloidea</taxon>
        <taxon>Trichostrongylidae</taxon>
        <taxon>Haemonchus</taxon>
    </lineage>
</organism>
<dbReference type="STRING" id="6290.A0A0N4W652"/>
<name>A0A0N4W652_HAEPC</name>
<reference evidence="3" key="1">
    <citation type="submission" date="2017-02" db="UniProtKB">
        <authorList>
            <consortium name="WormBaseParasite"/>
        </authorList>
    </citation>
    <scope>IDENTIFICATION</scope>
</reference>
<dbReference type="AlphaFoldDB" id="A0A0N4W652"/>
<dbReference type="WBParaSite" id="HPLM_0000549701-mRNA-1">
    <property type="protein sequence ID" value="HPLM_0000549701-mRNA-1"/>
    <property type="gene ID" value="HPLM_0000549701"/>
</dbReference>
<proteinExistence type="predicted"/>
<sequence>MDSGDGPLDLRCWVDVPSVSRRRFTHTCVSCGSVGILLIYSATSLHSSDWEVCGRRFWAVSKNQAPRPLRNSLASLRSQQPPRQSLASCTLGIYTSKTVIGMGLIFLILREPPALGRAAREKLLKSQGQKRLPKRRMTKMTICTFNALTLASEACIEDLVMQASKIKYDVIGLTETRRHRLLHDVFETGEELFLGTCDSIGVGGVSVLANAHLAMNIDS</sequence>
<reference evidence="1 2" key="2">
    <citation type="submission" date="2018-11" db="EMBL/GenBank/DDBJ databases">
        <authorList>
            <consortium name="Pathogen Informatics"/>
        </authorList>
    </citation>
    <scope>NUCLEOTIDE SEQUENCE [LARGE SCALE GENOMIC DNA]</scope>
    <source>
        <strain evidence="1 2">MHpl1</strain>
    </source>
</reference>
<evidence type="ECO:0000313" key="2">
    <source>
        <dbReference type="Proteomes" id="UP000268014"/>
    </source>
</evidence>
<dbReference type="EMBL" id="UZAF01016345">
    <property type="protein sequence ID" value="VDO26160.1"/>
    <property type="molecule type" value="Genomic_DNA"/>
</dbReference>
<protein>
    <submittedName>
        <fullName evidence="3">Endo/exonuclease/phosphatase domain-containing protein</fullName>
    </submittedName>
</protein>
<evidence type="ECO:0000313" key="1">
    <source>
        <dbReference type="EMBL" id="VDO26160.1"/>
    </source>
</evidence>
<accession>A0A0N4W652</accession>
<evidence type="ECO:0000313" key="3">
    <source>
        <dbReference type="WBParaSite" id="HPLM_0000549701-mRNA-1"/>
    </source>
</evidence>
<dbReference type="Proteomes" id="UP000268014">
    <property type="component" value="Unassembled WGS sequence"/>
</dbReference>
<keyword evidence="2" id="KW-1185">Reference proteome</keyword>
<gene>
    <name evidence="1" type="ORF">HPLM_LOCUS5489</name>
</gene>